<evidence type="ECO:0000256" key="1">
    <source>
        <dbReference type="SAM" id="MobiDB-lite"/>
    </source>
</evidence>
<dbReference type="EMBL" id="JBBPFD010000690">
    <property type="protein sequence ID" value="KAK7877488.1"/>
    <property type="molecule type" value="Genomic_DNA"/>
</dbReference>
<feature type="compositionally biased region" description="Low complexity" evidence="1">
    <location>
        <begin position="210"/>
        <end position="220"/>
    </location>
</feature>
<sequence>MCEEKGERGGRDRERKRDREIGKRGEGGRERKREEKRGEREKEERKGRGRMQERRRNLKKLSENPDFILRIISNHWHRVSRVWKFANDWNFSESTQDHAPTRKSLNQDRTRSEPGPNQDRTRSEPGPNQDRTRSEPGPNQDRTRSEPGPNQKKRILRLARVVGFVGCLALEVSSTRRKPPSVLLSVGKEVPNLTQDQGPVEFQPQDQKFPTAMTPEMTPVVTPPMTPPMTLVNRTNTKLTPARRSTEIKGEYPEDVFSLEKRRQGWILLHFHGMLYIRGSQTFYPKVRN</sequence>
<accession>A0AAW0MLV2</accession>
<evidence type="ECO:0000313" key="3">
    <source>
        <dbReference type="Proteomes" id="UP001460270"/>
    </source>
</evidence>
<organism evidence="2 3">
    <name type="scientific">Mugilogobius chulae</name>
    <name type="common">yellowstripe goby</name>
    <dbReference type="NCBI Taxonomy" id="88201"/>
    <lineage>
        <taxon>Eukaryota</taxon>
        <taxon>Metazoa</taxon>
        <taxon>Chordata</taxon>
        <taxon>Craniata</taxon>
        <taxon>Vertebrata</taxon>
        <taxon>Euteleostomi</taxon>
        <taxon>Actinopterygii</taxon>
        <taxon>Neopterygii</taxon>
        <taxon>Teleostei</taxon>
        <taxon>Neoteleostei</taxon>
        <taxon>Acanthomorphata</taxon>
        <taxon>Gobiaria</taxon>
        <taxon>Gobiiformes</taxon>
        <taxon>Gobioidei</taxon>
        <taxon>Gobiidae</taxon>
        <taxon>Gobionellinae</taxon>
        <taxon>Mugilogobius</taxon>
    </lineage>
</organism>
<reference evidence="3" key="1">
    <citation type="submission" date="2024-04" db="EMBL/GenBank/DDBJ databases">
        <title>Salinicola lusitanus LLJ914,a marine bacterium isolated from the Okinawa Trough.</title>
        <authorList>
            <person name="Li J."/>
        </authorList>
    </citation>
    <scope>NUCLEOTIDE SEQUENCE [LARGE SCALE GENOMIC DNA]</scope>
</reference>
<feature type="region of interest" description="Disordered" evidence="1">
    <location>
        <begin position="93"/>
        <end position="154"/>
    </location>
</feature>
<feature type="region of interest" description="Disordered" evidence="1">
    <location>
        <begin position="194"/>
        <end position="233"/>
    </location>
</feature>
<proteinExistence type="predicted"/>
<keyword evidence="3" id="KW-1185">Reference proteome</keyword>
<feature type="region of interest" description="Disordered" evidence="1">
    <location>
        <begin position="1"/>
        <end position="58"/>
    </location>
</feature>
<evidence type="ECO:0000313" key="2">
    <source>
        <dbReference type="EMBL" id="KAK7877488.1"/>
    </source>
</evidence>
<gene>
    <name evidence="2" type="ORF">WMY93_031828</name>
</gene>
<dbReference type="AlphaFoldDB" id="A0AAW0MLV2"/>
<protein>
    <submittedName>
        <fullName evidence="2">Uncharacterized protein</fullName>
    </submittedName>
</protein>
<name>A0AAW0MLV2_9GOBI</name>
<comment type="caution">
    <text evidence="2">The sequence shown here is derived from an EMBL/GenBank/DDBJ whole genome shotgun (WGS) entry which is preliminary data.</text>
</comment>
<feature type="compositionally biased region" description="Basic and acidic residues" evidence="1">
    <location>
        <begin position="95"/>
        <end position="112"/>
    </location>
</feature>
<dbReference type="Proteomes" id="UP001460270">
    <property type="component" value="Unassembled WGS sequence"/>
</dbReference>